<evidence type="ECO:0000256" key="11">
    <source>
        <dbReference type="ARBA" id="ARBA00022912"/>
    </source>
</evidence>
<evidence type="ECO:0000313" key="18">
    <source>
        <dbReference type="EMBL" id="GAT43984.1"/>
    </source>
</evidence>
<evidence type="ECO:0000256" key="6">
    <source>
        <dbReference type="ARBA" id="ARBA00022490"/>
    </source>
</evidence>
<gene>
    <name evidence="18" type="ORF">MCHLO_01640</name>
</gene>
<dbReference type="SUPFAM" id="SSF52821">
    <property type="entry name" value="Rhodanese/Cell cycle control phosphatase"/>
    <property type="match status" value="1"/>
</dbReference>
<dbReference type="InterPro" id="IPR036873">
    <property type="entry name" value="Rhodanese-like_dom_sf"/>
</dbReference>
<dbReference type="InterPro" id="IPR027410">
    <property type="entry name" value="TCP-1-like_intermed_sf"/>
</dbReference>
<dbReference type="CDD" id="cd03335">
    <property type="entry name" value="TCP1_alpha"/>
    <property type="match status" value="1"/>
</dbReference>
<dbReference type="SUPFAM" id="SSF48592">
    <property type="entry name" value="GroEL equatorial domain-like"/>
    <property type="match status" value="1"/>
</dbReference>
<keyword evidence="11" id="KW-0904">Protein phosphatase</keyword>
<evidence type="ECO:0000256" key="3">
    <source>
        <dbReference type="ARBA" id="ARBA00011065"/>
    </source>
</evidence>
<dbReference type="Proteomes" id="UP000815677">
    <property type="component" value="Unassembled WGS sequence"/>
</dbReference>
<evidence type="ECO:0000313" key="19">
    <source>
        <dbReference type="Proteomes" id="UP000815677"/>
    </source>
</evidence>
<feature type="region of interest" description="Disordered" evidence="16">
    <location>
        <begin position="63"/>
        <end position="240"/>
    </location>
</feature>
<feature type="compositionally biased region" description="Low complexity" evidence="16">
    <location>
        <begin position="288"/>
        <end position="302"/>
    </location>
</feature>
<dbReference type="PRINTS" id="PR00304">
    <property type="entry name" value="TCOMPLEXTCP1"/>
</dbReference>
<dbReference type="EMBL" id="DF839522">
    <property type="protein sequence ID" value="GAT43984.1"/>
    <property type="molecule type" value="Genomic_DNA"/>
</dbReference>
<dbReference type="Pfam" id="PF00581">
    <property type="entry name" value="Rhodanese"/>
    <property type="match status" value="1"/>
</dbReference>
<comment type="similarity">
    <text evidence="2 15">Belongs to the TCP-1 chaperonin family.</text>
</comment>
<keyword evidence="9" id="KW-0378">Hydrolase</keyword>
<keyword evidence="13" id="KW-0131">Cell cycle</keyword>
<organism evidence="18 19">
    <name type="scientific">Mycena chlorophos</name>
    <name type="common">Agaric fungus</name>
    <name type="synonym">Agaricus chlorophos</name>
    <dbReference type="NCBI Taxonomy" id="658473"/>
    <lineage>
        <taxon>Eukaryota</taxon>
        <taxon>Fungi</taxon>
        <taxon>Dikarya</taxon>
        <taxon>Basidiomycota</taxon>
        <taxon>Agaricomycotina</taxon>
        <taxon>Agaricomycetes</taxon>
        <taxon>Agaricomycetidae</taxon>
        <taxon>Agaricales</taxon>
        <taxon>Marasmiineae</taxon>
        <taxon>Mycenaceae</taxon>
        <taxon>Mycena</taxon>
    </lineage>
</organism>
<dbReference type="InterPro" id="IPR002423">
    <property type="entry name" value="Cpn60/GroEL/TCP-1"/>
</dbReference>
<dbReference type="SMART" id="SM00450">
    <property type="entry name" value="RHOD"/>
    <property type="match status" value="1"/>
</dbReference>
<evidence type="ECO:0000256" key="4">
    <source>
        <dbReference type="ARBA" id="ARBA00011531"/>
    </source>
</evidence>
<feature type="compositionally biased region" description="Pro residues" evidence="16">
    <location>
        <begin position="354"/>
        <end position="364"/>
    </location>
</feature>
<sequence>MNVTMFPKRSRGWFLPRPAALAVASNPRRRPPRPFQPRLPSFSCRLRAFWAWFAYHSSEPSAAGPTSVHIHRPPGLLRRSTRSLTDRKRRRISVMSFSGQFLSAPPRNNRPQHVSHDDDDLESSFMSNVSLNSPPRNTLALTPDSESPKPMDISPAPPPASKQQFARPRAFTSGPRMFGHDRSNESRSSSNGPSPSLKSGTASGKRIQRSALPFEWMASTRAPEVAPEPIRFREPSSDDAMDVDSSFEIPSIPQSAAPTITGFNNLFYDSMSPEAKKPRRSLSPGRVAQDSSSPAQFSSPSQLRLERMSNPLFPALDKPRVEGLGAPPSKRSRRPALSTMAQTAYPTLDKEPTLPSPADRPLPPARRAFSALISGSAVEAKVAEQNQSSDESSFEGLSSPAQAYAARQQMKTIRRCDGTDDFRPLTGVTALVQNESPSAKFLSAGMPGFGDNEAAGKILPCHRVTDDGLMRINAQTLNNLLDGHYSEHADYYVIDCRFDYEFNGGHINGAVNLNTVGDVEEFFLRPALKKPKPSVSGDPARKTVVVFHCEFSVKRGPTFAKHLRAKDRAHNNHVYPKIHYPEIYILEGGYCNYFQSSSLRCNPQGYVPMDDPLHAASRDGGLDQLRKTKFGRHKSYAYGDGASKIANLPQPPKRNTIPAGPGSIFAAASAARTRRGGSLTTLAEDGNATADADDTDVDLGDSPCPAPPKATKKPTRTLRVLKSTAMFQRDPRAGAFLGGDRVSGQDIRDQNVIAALSIANILKSSLGPLGLDKMLVDNIGEVTISNDGATILSMLSVEHPAGRIFVDLAQKQDKEVGDGTTSVVIIAAELLRRANELVKAKIHPTTIITGYRLACKEAVKFMQDQLSVKVDVLGRDALVNAAKTSMSSKIIGNDDDLFAPMAVDAMLAVKTINIRGDIKYPVKAVNVLKAHGRSARESIFVQGYALNCTVASQAMKKRITNAKVACLDINLQKARMQLGVQILVDDPNQLEEIRKRESEITLERIRKILAAGANVVLTTKGIDDLCLKEFVEAGAMAVRRCKKEDLRRIAKATGGQLISSLANLEGEETYEASYLGTADEVIQERISDDELILIKGTKVVNSASIILRGANDYMLDEMERALHDTLSVIKRTLESGAVVPGGGAVESALSIYLENFATTLGSREQLAIAEFASALLSIPKQLAVNAAKDSTELVAKLRSYHNAAQNAPVGDPKKALLRYGLDLMNGDVRDNVAAGVLEPTMSKVKSLKSAFEAAVSLLRIDDAIQCVPEPKPEADPHGH</sequence>
<dbReference type="CDD" id="cd01530">
    <property type="entry name" value="Cdc25"/>
    <property type="match status" value="1"/>
</dbReference>
<dbReference type="PANTHER" id="PTHR11353">
    <property type="entry name" value="CHAPERONIN"/>
    <property type="match status" value="1"/>
</dbReference>
<comment type="subunit">
    <text evidence="4">Heterooligomeric complex of about 850 to 900 kDa that forms two stacked rings, 12 to 16 nm in diameter.</text>
</comment>
<dbReference type="PROSITE" id="PS00751">
    <property type="entry name" value="TCP1_2"/>
    <property type="match status" value="1"/>
</dbReference>
<dbReference type="PROSITE" id="PS00750">
    <property type="entry name" value="TCP1_1"/>
    <property type="match status" value="1"/>
</dbReference>
<dbReference type="InterPro" id="IPR027413">
    <property type="entry name" value="GROEL-like_equatorial_sf"/>
</dbReference>
<evidence type="ECO:0000256" key="5">
    <source>
        <dbReference type="ARBA" id="ARBA00014424"/>
    </source>
</evidence>
<feature type="region of interest" description="Disordered" evidence="16">
    <location>
        <begin position="642"/>
        <end position="662"/>
    </location>
</feature>
<keyword evidence="19" id="KW-1185">Reference proteome</keyword>
<dbReference type="InterPro" id="IPR012715">
    <property type="entry name" value="Chap_CCT_alpha"/>
</dbReference>
<dbReference type="NCBIfam" id="TIGR02340">
    <property type="entry name" value="chap_CCT_alpha"/>
    <property type="match status" value="1"/>
</dbReference>
<comment type="subcellular location">
    <subcellularLocation>
        <location evidence="1">Cytoplasm</location>
    </subcellularLocation>
</comment>
<keyword evidence="7" id="KW-0132">Cell division</keyword>
<dbReference type="InterPro" id="IPR054827">
    <property type="entry name" value="thermosome_alpha"/>
</dbReference>
<keyword evidence="10 15" id="KW-0067">ATP-binding</keyword>
<dbReference type="SUPFAM" id="SSF54849">
    <property type="entry name" value="GroEL-intermediate domain like"/>
    <property type="match status" value="1"/>
</dbReference>
<evidence type="ECO:0000256" key="12">
    <source>
        <dbReference type="ARBA" id="ARBA00023186"/>
    </source>
</evidence>
<keyword evidence="8 15" id="KW-0547">Nucleotide-binding</keyword>
<evidence type="ECO:0000256" key="7">
    <source>
        <dbReference type="ARBA" id="ARBA00022618"/>
    </source>
</evidence>
<dbReference type="Gene3D" id="3.50.7.10">
    <property type="entry name" value="GroEL"/>
    <property type="match status" value="1"/>
</dbReference>
<dbReference type="Gene3D" id="1.10.560.10">
    <property type="entry name" value="GroEL-like equatorial domain"/>
    <property type="match status" value="1"/>
</dbReference>
<dbReference type="InterPro" id="IPR001763">
    <property type="entry name" value="Rhodanese-like_dom"/>
</dbReference>
<proteinExistence type="inferred from homology"/>
<protein>
    <recommendedName>
        <fullName evidence="5">T-complex protein 1 subunit alpha</fullName>
    </recommendedName>
    <alternativeName>
        <fullName evidence="14">CCT-alpha</fullName>
    </alternativeName>
</protein>
<evidence type="ECO:0000256" key="9">
    <source>
        <dbReference type="ARBA" id="ARBA00022801"/>
    </source>
</evidence>
<feature type="compositionally biased region" description="Polar residues" evidence="16">
    <location>
        <begin position="124"/>
        <end position="140"/>
    </location>
</feature>
<dbReference type="Gene3D" id="3.30.260.10">
    <property type="entry name" value="TCP-1-like chaperonin intermediate domain"/>
    <property type="match status" value="1"/>
</dbReference>
<evidence type="ECO:0000256" key="1">
    <source>
        <dbReference type="ARBA" id="ARBA00004496"/>
    </source>
</evidence>
<evidence type="ECO:0000259" key="17">
    <source>
        <dbReference type="PROSITE" id="PS50206"/>
    </source>
</evidence>
<evidence type="ECO:0000256" key="2">
    <source>
        <dbReference type="ARBA" id="ARBA00008020"/>
    </source>
</evidence>
<dbReference type="PROSITE" id="PS00995">
    <property type="entry name" value="TCP1_3"/>
    <property type="match status" value="1"/>
</dbReference>
<accession>A0ABQ0KYK3</accession>
<evidence type="ECO:0000256" key="10">
    <source>
        <dbReference type="ARBA" id="ARBA00022840"/>
    </source>
</evidence>
<evidence type="ECO:0000256" key="8">
    <source>
        <dbReference type="ARBA" id="ARBA00022741"/>
    </source>
</evidence>
<dbReference type="NCBIfam" id="NF041083">
    <property type="entry name" value="thermosome_beta"/>
    <property type="match status" value="1"/>
</dbReference>
<feature type="compositionally biased region" description="Low complexity" evidence="16">
    <location>
        <begin position="186"/>
        <end position="200"/>
    </location>
</feature>
<name>A0ABQ0KYK3_MYCCL</name>
<dbReference type="InterPro" id="IPR053374">
    <property type="entry name" value="TCP-1_chaperonin"/>
</dbReference>
<evidence type="ECO:0000256" key="15">
    <source>
        <dbReference type="RuleBase" id="RU004187"/>
    </source>
</evidence>
<feature type="region of interest" description="Disordered" evidence="16">
    <location>
        <begin position="271"/>
        <end position="364"/>
    </location>
</feature>
<dbReference type="NCBIfam" id="NF041082">
    <property type="entry name" value="thermosome_alpha"/>
    <property type="match status" value="1"/>
</dbReference>
<dbReference type="InterPro" id="IPR000751">
    <property type="entry name" value="MPI_Phosphatase"/>
</dbReference>
<keyword evidence="6" id="KW-0963">Cytoplasm</keyword>
<dbReference type="InterPro" id="IPR017998">
    <property type="entry name" value="Chaperone_TCP-1"/>
</dbReference>
<feature type="region of interest" description="Disordered" evidence="16">
    <location>
        <begin position="676"/>
        <end position="714"/>
    </location>
</feature>
<keyword evidence="12 15" id="KW-0143">Chaperone</keyword>
<evidence type="ECO:0000256" key="16">
    <source>
        <dbReference type="SAM" id="MobiDB-lite"/>
    </source>
</evidence>
<evidence type="ECO:0000256" key="14">
    <source>
        <dbReference type="ARBA" id="ARBA00030049"/>
    </source>
</evidence>
<dbReference type="Pfam" id="PF00118">
    <property type="entry name" value="Cpn60_TCP1"/>
    <property type="match status" value="1"/>
</dbReference>
<dbReference type="InterPro" id="IPR002194">
    <property type="entry name" value="Chaperonin_TCP-1_CS"/>
</dbReference>
<dbReference type="Gene3D" id="3.40.250.10">
    <property type="entry name" value="Rhodanese-like domain"/>
    <property type="match status" value="1"/>
</dbReference>
<dbReference type="PROSITE" id="PS50206">
    <property type="entry name" value="RHODANESE_3"/>
    <property type="match status" value="1"/>
</dbReference>
<dbReference type="SUPFAM" id="SSF52029">
    <property type="entry name" value="GroEL apical domain-like"/>
    <property type="match status" value="1"/>
</dbReference>
<dbReference type="InterPro" id="IPR027409">
    <property type="entry name" value="GroEL-like_apical_dom_sf"/>
</dbReference>
<evidence type="ECO:0000256" key="13">
    <source>
        <dbReference type="ARBA" id="ARBA00023306"/>
    </source>
</evidence>
<comment type="similarity">
    <text evidence="3">Belongs to the MPI phosphatase family.</text>
</comment>
<reference evidence="18" key="1">
    <citation type="submission" date="2014-09" db="EMBL/GenBank/DDBJ databases">
        <title>Genome sequence of the luminous mushroom Mycena chlorophos for searching fungal bioluminescence genes.</title>
        <authorList>
            <person name="Tanaka Y."/>
            <person name="Kasuga D."/>
            <person name="Oba Y."/>
            <person name="Hase S."/>
            <person name="Sato K."/>
            <person name="Oba Y."/>
            <person name="Sakakibara Y."/>
        </authorList>
    </citation>
    <scope>NUCLEOTIDE SEQUENCE</scope>
</reference>
<feature type="domain" description="Rhodanese" evidence="17">
    <location>
        <begin position="487"/>
        <end position="602"/>
    </location>
</feature>